<evidence type="ECO:0000313" key="6">
    <source>
        <dbReference type="Proteomes" id="UP000198856"/>
    </source>
</evidence>
<evidence type="ECO:0000256" key="3">
    <source>
        <dbReference type="SAM" id="MobiDB-lite"/>
    </source>
</evidence>
<sequence length="146" mass="15906">MLQEYGYVVNVDAAVVRDGEYLLIERGAAESHAAGALAFPGGKVEQPPGGEETIRETARREVREEVGVEVDGVEFVTSATFESDTGTPCINIVTCCRYTGGEARPREPEEVAAVHWLTPTAIRDHDAVPPYLVDYLDAIEARRDAE</sequence>
<dbReference type="InterPro" id="IPR000086">
    <property type="entry name" value="NUDIX_hydrolase_dom"/>
</dbReference>
<keyword evidence="6" id="KW-1185">Reference proteome</keyword>
<dbReference type="Proteomes" id="UP000198856">
    <property type="component" value="Unassembled WGS sequence"/>
</dbReference>
<proteinExistence type="predicted"/>
<keyword evidence="2" id="KW-0378">Hydrolase</keyword>
<dbReference type="STRING" id="890420.SAMN05216226_10718"/>
<feature type="domain" description="Nudix hydrolase" evidence="4">
    <location>
        <begin position="6"/>
        <end position="140"/>
    </location>
</feature>
<dbReference type="PANTHER" id="PTHR43046:SF14">
    <property type="entry name" value="MUTT_NUDIX FAMILY PROTEIN"/>
    <property type="match status" value="1"/>
</dbReference>
<comment type="cofactor">
    <cofactor evidence="1">
        <name>Mg(2+)</name>
        <dbReference type="ChEBI" id="CHEBI:18420"/>
    </cofactor>
</comment>
<gene>
    <name evidence="5" type="ORF">SAMN05216226_10718</name>
</gene>
<dbReference type="GO" id="GO:0016787">
    <property type="term" value="F:hydrolase activity"/>
    <property type="evidence" value="ECO:0007669"/>
    <property type="project" value="UniProtKB-KW"/>
</dbReference>
<feature type="region of interest" description="Disordered" evidence="3">
    <location>
        <begin position="39"/>
        <end position="61"/>
    </location>
</feature>
<dbReference type="InterPro" id="IPR015797">
    <property type="entry name" value="NUDIX_hydrolase-like_dom_sf"/>
</dbReference>
<dbReference type="Pfam" id="PF00293">
    <property type="entry name" value="NUDIX"/>
    <property type="match status" value="1"/>
</dbReference>
<evidence type="ECO:0000256" key="1">
    <source>
        <dbReference type="ARBA" id="ARBA00001946"/>
    </source>
</evidence>
<feature type="compositionally biased region" description="Basic and acidic residues" evidence="3">
    <location>
        <begin position="52"/>
        <end position="61"/>
    </location>
</feature>
<dbReference type="OrthoDB" id="339240at2157"/>
<dbReference type="RefSeq" id="WP_092701859.1">
    <property type="nucleotide sequence ID" value="NZ_FNFC01000007.1"/>
</dbReference>
<evidence type="ECO:0000256" key="2">
    <source>
        <dbReference type="ARBA" id="ARBA00022801"/>
    </source>
</evidence>
<dbReference type="Gene3D" id="3.90.79.10">
    <property type="entry name" value="Nucleoside Triphosphate Pyrophosphohydrolase"/>
    <property type="match status" value="1"/>
</dbReference>
<dbReference type="SUPFAM" id="SSF55811">
    <property type="entry name" value="Nudix"/>
    <property type="match status" value="1"/>
</dbReference>
<accession>A0A1G8VM29</accession>
<dbReference type="EMBL" id="FNFC01000007">
    <property type="protein sequence ID" value="SDJ66994.1"/>
    <property type="molecule type" value="Genomic_DNA"/>
</dbReference>
<evidence type="ECO:0000313" key="5">
    <source>
        <dbReference type="EMBL" id="SDJ66994.1"/>
    </source>
</evidence>
<dbReference type="AlphaFoldDB" id="A0A1G8VM29"/>
<evidence type="ECO:0000259" key="4">
    <source>
        <dbReference type="PROSITE" id="PS51462"/>
    </source>
</evidence>
<name>A0A1G8VM29_9EURY</name>
<organism evidence="5 6">
    <name type="scientific">Halovenus aranensis</name>
    <dbReference type="NCBI Taxonomy" id="890420"/>
    <lineage>
        <taxon>Archaea</taxon>
        <taxon>Methanobacteriati</taxon>
        <taxon>Methanobacteriota</taxon>
        <taxon>Stenosarchaea group</taxon>
        <taxon>Halobacteria</taxon>
        <taxon>Halobacteriales</taxon>
        <taxon>Haloarculaceae</taxon>
        <taxon>Halovenus</taxon>
    </lineage>
</organism>
<dbReference type="PROSITE" id="PS51462">
    <property type="entry name" value="NUDIX"/>
    <property type="match status" value="1"/>
</dbReference>
<reference evidence="5 6" key="1">
    <citation type="submission" date="2016-10" db="EMBL/GenBank/DDBJ databases">
        <authorList>
            <person name="de Groot N.N."/>
        </authorList>
    </citation>
    <scope>NUCLEOTIDE SEQUENCE [LARGE SCALE GENOMIC DNA]</scope>
    <source>
        <strain evidence="5 6">IBRC-M10015</strain>
    </source>
</reference>
<protein>
    <submittedName>
        <fullName evidence="5">8-oxo-dGTP diphosphatase</fullName>
    </submittedName>
</protein>
<dbReference type="PANTHER" id="PTHR43046">
    <property type="entry name" value="GDP-MANNOSE MANNOSYL HYDROLASE"/>
    <property type="match status" value="1"/>
</dbReference>